<dbReference type="Gene3D" id="3.90.1530.10">
    <property type="entry name" value="Conserved hypothetical protein from pyrococcus furiosus pfu- 392566-001, ParB domain"/>
    <property type="match status" value="1"/>
</dbReference>
<evidence type="ECO:0000259" key="4">
    <source>
        <dbReference type="Pfam" id="PF17762"/>
    </source>
</evidence>
<dbReference type="GO" id="GO:0007059">
    <property type="term" value="P:chromosome segregation"/>
    <property type="evidence" value="ECO:0007669"/>
    <property type="project" value="TreeGrafter"/>
</dbReference>
<reference evidence="5 6" key="1">
    <citation type="submission" date="2020-08" db="EMBL/GenBank/DDBJ databases">
        <title>Bridging the membrane lipid divide: bacteria of the FCB group superphylum have the potential to synthesize archaeal ether lipids.</title>
        <authorList>
            <person name="Villanueva L."/>
            <person name="Von Meijenfeldt F.A.B."/>
            <person name="Westbye A.B."/>
            <person name="Yadav S."/>
            <person name="Hopmans E.C."/>
            <person name="Dutilh B.E."/>
            <person name="Sinninghe Damste J.S."/>
        </authorList>
    </citation>
    <scope>NUCLEOTIDE SEQUENCE [LARGE SCALE GENOMIC DNA]</scope>
    <source>
        <strain evidence="5">NIOZ-UU30</strain>
    </source>
</reference>
<gene>
    <name evidence="5" type="ORF">H8E23_00650</name>
</gene>
<feature type="region of interest" description="Disordered" evidence="2">
    <location>
        <begin position="306"/>
        <end position="327"/>
    </location>
</feature>
<evidence type="ECO:0000313" key="5">
    <source>
        <dbReference type="EMBL" id="MBC8359892.1"/>
    </source>
</evidence>
<dbReference type="Gene3D" id="1.10.10.2830">
    <property type="match status" value="1"/>
</dbReference>
<feature type="domain" description="ParB/Spo0J HTH" evidence="4">
    <location>
        <begin position="103"/>
        <end position="195"/>
    </location>
</feature>
<comment type="caution">
    <text evidence="5">The sequence shown here is derived from an EMBL/GenBank/DDBJ whole genome shotgun (WGS) entry which is preliminary data.</text>
</comment>
<dbReference type="Proteomes" id="UP000603434">
    <property type="component" value="Unassembled WGS sequence"/>
</dbReference>
<dbReference type="PANTHER" id="PTHR33375:SF1">
    <property type="entry name" value="CHROMOSOME-PARTITIONING PROTEIN PARB-RELATED"/>
    <property type="match status" value="1"/>
</dbReference>
<organism evidence="5 6">
    <name type="scientific">Candidatus Desulfatibia profunda</name>
    <dbReference type="NCBI Taxonomy" id="2841695"/>
    <lineage>
        <taxon>Bacteria</taxon>
        <taxon>Pseudomonadati</taxon>
        <taxon>Thermodesulfobacteriota</taxon>
        <taxon>Desulfobacteria</taxon>
        <taxon>Desulfobacterales</taxon>
        <taxon>Desulfobacterales incertae sedis</taxon>
        <taxon>Candidatus Desulfatibia</taxon>
    </lineage>
</organism>
<dbReference type="GO" id="GO:0005694">
    <property type="term" value="C:chromosome"/>
    <property type="evidence" value="ECO:0007669"/>
    <property type="project" value="TreeGrafter"/>
</dbReference>
<dbReference type="PANTHER" id="PTHR33375">
    <property type="entry name" value="CHROMOSOME-PARTITIONING PROTEIN PARB-RELATED"/>
    <property type="match status" value="1"/>
</dbReference>
<dbReference type="SUPFAM" id="SSF109709">
    <property type="entry name" value="KorB DNA-binding domain-like"/>
    <property type="match status" value="1"/>
</dbReference>
<dbReference type="AlphaFoldDB" id="A0A8J6NQ74"/>
<dbReference type="InterPro" id="IPR036086">
    <property type="entry name" value="ParB/Sulfiredoxin_sf"/>
</dbReference>
<dbReference type="InterPro" id="IPR003115">
    <property type="entry name" value="ParB_N"/>
</dbReference>
<evidence type="ECO:0000259" key="3">
    <source>
        <dbReference type="Pfam" id="PF02195"/>
    </source>
</evidence>
<dbReference type="InterPro" id="IPR041468">
    <property type="entry name" value="HTH_ParB/Spo0J"/>
</dbReference>
<evidence type="ECO:0000256" key="1">
    <source>
        <dbReference type="ARBA" id="ARBA00022829"/>
    </source>
</evidence>
<keyword evidence="1" id="KW-0159">Chromosome partition</keyword>
<protein>
    <submittedName>
        <fullName evidence="5">ParB N-terminal domain-containing protein</fullName>
    </submittedName>
</protein>
<dbReference type="InterPro" id="IPR050336">
    <property type="entry name" value="Chromosome_partition/occlusion"/>
</dbReference>
<sequence length="327" mass="37570">MEDSIRIKHVEIVRLDLSYSHIRVQNHKAVIRMADALENYGQIMPILVTPTEVPRYTLIDGYLRVAAAGHLGKDTLLAHIWNGDEKQALCHVLVKTAERKWDIFEQAGLIQELHRRHELSQRKIARLLGKDQSWVSRRLALLEMLPEQVIKSVQRGNISSWAATRVLTPMARANTDHATKLAASLMKHPFSTRQLFIFFKHYQRSNRKVRENMIDAPFLFVKATEAGKDLRDGRQLAQGPEGQWRKELSTICHMIQRLIRAADNVIYAGQSNLDQRSLLTAFNETDQMWNKLKMHIERRMDDIASGQRDDFSVAQSPSRHSSDQPAA</sequence>
<feature type="domain" description="ParB-like N-terminal" evidence="3">
    <location>
        <begin position="7"/>
        <end position="94"/>
    </location>
</feature>
<proteinExistence type="predicted"/>
<dbReference type="SUPFAM" id="SSF110849">
    <property type="entry name" value="ParB/Sulfiredoxin"/>
    <property type="match status" value="1"/>
</dbReference>
<dbReference type="EMBL" id="JACNJH010000033">
    <property type="protein sequence ID" value="MBC8359892.1"/>
    <property type="molecule type" value="Genomic_DNA"/>
</dbReference>
<accession>A0A8J6NQ74</accession>
<name>A0A8J6NQ74_9BACT</name>
<dbReference type="Pfam" id="PF02195">
    <property type="entry name" value="ParB_N"/>
    <property type="match status" value="1"/>
</dbReference>
<evidence type="ECO:0000256" key="2">
    <source>
        <dbReference type="SAM" id="MobiDB-lite"/>
    </source>
</evidence>
<evidence type="ECO:0000313" key="6">
    <source>
        <dbReference type="Proteomes" id="UP000603434"/>
    </source>
</evidence>
<dbReference type="Pfam" id="PF17762">
    <property type="entry name" value="HTH_ParB"/>
    <property type="match status" value="1"/>
</dbReference>